<evidence type="ECO:0000256" key="7">
    <source>
        <dbReference type="ARBA" id="ARBA00023034"/>
    </source>
</evidence>
<name>A0A024GGU5_9STRA</name>
<evidence type="ECO:0000313" key="11">
    <source>
        <dbReference type="Proteomes" id="UP000053237"/>
    </source>
</evidence>
<dbReference type="PANTHER" id="PTHR14083">
    <property type="entry name" value="YIP1 INTERACTING FACTOR HOMOLOG YIF1 PROTEIN"/>
    <property type="match status" value="1"/>
</dbReference>
<comment type="caution">
    <text evidence="9">Lacks conserved residue(s) required for the propagation of feature annotation.</text>
</comment>
<dbReference type="GO" id="GO:0000139">
    <property type="term" value="C:Golgi membrane"/>
    <property type="evidence" value="ECO:0007669"/>
    <property type="project" value="UniProtKB-SubCell"/>
</dbReference>
<evidence type="ECO:0000256" key="5">
    <source>
        <dbReference type="ARBA" id="ARBA00022927"/>
    </source>
</evidence>
<keyword evidence="2 9" id="KW-0813">Transport</keyword>
<evidence type="ECO:0000256" key="6">
    <source>
        <dbReference type="ARBA" id="ARBA00022989"/>
    </source>
</evidence>
<dbReference type="GO" id="GO:0030134">
    <property type="term" value="C:COPII-coated ER to Golgi transport vesicle"/>
    <property type="evidence" value="ECO:0007669"/>
    <property type="project" value="TreeGrafter"/>
</dbReference>
<keyword evidence="11" id="KW-1185">Reference proteome</keyword>
<keyword evidence="5 9" id="KW-0653">Protein transport</keyword>
<dbReference type="AlphaFoldDB" id="A0A024GGU5"/>
<dbReference type="InParanoid" id="A0A024GGU5"/>
<dbReference type="Proteomes" id="UP000053237">
    <property type="component" value="Unassembled WGS sequence"/>
</dbReference>
<evidence type="ECO:0000256" key="8">
    <source>
        <dbReference type="ARBA" id="ARBA00023136"/>
    </source>
</evidence>
<keyword evidence="4 9" id="KW-0256">Endoplasmic reticulum</keyword>
<dbReference type="GO" id="GO:0006888">
    <property type="term" value="P:endoplasmic reticulum to Golgi vesicle-mediated transport"/>
    <property type="evidence" value="ECO:0007669"/>
    <property type="project" value="UniProtKB-UniRule"/>
</dbReference>
<protein>
    <recommendedName>
        <fullName evidence="9">Protein YIF1</fullName>
    </recommendedName>
</protein>
<dbReference type="GO" id="GO:0005793">
    <property type="term" value="C:endoplasmic reticulum-Golgi intermediate compartment"/>
    <property type="evidence" value="ECO:0007669"/>
    <property type="project" value="UniProtKB-UniRule"/>
</dbReference>
<sequence>MRHSAIDSKRHRLTPLRDRAIRRDGFDLKAEDHIHHQTLLFPLQRHPPTGMKTISIISFPQIEHHHSNLVFLHNTIRNPMAGVAMSTASDFLQKQSQAYIPGAYGVWGRLKHYFTVDNNYVKNRLKILLFPFWHKNWRRIGDTTDPNQNKYAPPINDINAPDLYIPLMGFLTYILIVGYTKGASNQFSPDVIGADASYCLVMQLIEVAILASFLYLLNSSVSFLDLIAFSGYKYTSLVIDTICYQLFGSLAYYGSLIYTGIALSYFTLNCMKGSVPEPISEKRSFRNYVLFGVSCLQLVLVCFISYTTAPRL</sequence>
<feature type="transmembrane region" description="Helical" evidence="9">
    <location>
        <begin position="250"/>
        <end position="268"/>
    </location>
</feature>
<keyword evidence="3 9" id="KW-0812">Transmembrane</keyword>
<evidence type="ECO:0000256" key="3">
    <source>
        <dbReference type="ARBA" id="ARBA00022692"/>
    </source>
</evidence>
<gene>
    <name evidence="10" type="ORF">BN9_064620</name>
</gene>
<keyword evidence="6 9" id="KW-1133">Transmembrane helix</keyword>
<keyword evidence="8 9" id="KW-0472">Membrane</keyword>
<evidence type="ECO:0000256" key="2">
    <source>
        <dbReference type="ARBA" id="ARBA00022448"/>
    </source>
</evidence>
<dbReference type="Pfam" id="PF03878">
    <property type="entry name" value="YIF1"/>
    <property type="match status" value="1"/>
</dbReference>
<feature type="transmembrane region" description="Helical" evidence="9">
    <location>
        <begin position="288"/>
        <end position="309"/>
    </location>
</feature>
<keyword evidence="7 9" id="KW-0333">Golgi apparatus</keyword>
<comment type="subcellular location">
    <subcellularLocation>
        <location evidence="9">Endoplasmic reticulum membrane</location>
        <topology evidence="9">Multi-pass membrane protein</topology>
    </subcellularLocation>
    <subcellularLocation>
        <location evidence="9">Golgi apparatus membrane</location>
        <topology evidence="9">Multi-pass membrane protein</topology>
    </subcellularLocation>
</comment>
<evidence type="ECO:0000313" key="10">
    <source>
        <dbReference type="EMBL" id="CCI45565.1"/>
    </source>
</evidence>
<evidence type="ECO:0000256" key="4">
    <source>
        <dbReference type="ARBA" id="ARBA00022824"/>
    </source>
</evidence>
<comment type="caution">
    <text evidence="10">The sequence shown here is derived from an EMBL/GenBank/DDBJ whole genome shotgun (WGS) entry which is preliminary data.</text>
</comment>
<comment type="function">
    <text evidence="9">Has a role in transport between endoplasmic reticulum and Golgi.</text>
</comment>
<evidence type="ECO:0000256" key="1">
    <source>
        <dbReference type="ARBA" id="ARBA00009727"/>
    </source>
</evidence>
<proteinExistence type="inferred from homology"/>
<accession>A0A024GGU5</accession>
<reference evidence="10 11" key="1">
    <citation type="submission" date="2012-05" db="EMBL/GenBank/DDBJ databases">
        <title>Recombination and specialization in a pathogen metapopulation.</title>
        <authorList>
            <person name="Gardiner A."/>
            <person name="Kemen E."/>
            <person name="Schultz-Larsen T."/>
            <person name="MacLean D."/>
            <person name="Van Oosterhout C."/>
            <person name="Jones J.D.G."/>
        </authorList>
    </citation>
    <scope>NUCLEOTIDE SEQUENCE [LARGE SCALE GENOMIC DNA]</scope>
    <source>
        <strain evidence="10 11">Ac Nc2</strain>
    </source>
</reference>
<dbReference type="OrthoDB" id="337750at2759"/>
<dbReference type="PANTHER" id="PTHR14083:SF0">
    <property type="entry name" value="YIP1D-INTERACTING FACTOR 1, ISOFORM C"/>
    <property type="match status" value="1"/>
</dbReference>
<dbReference type="InterPro" id="IPR005578">
    <property type="entry name" value="Yif1_fam"/>
</dbReference>
<dbReference type="STRING" id="65357.A0A024GGU5"/>
<dbReference type="GO" id="GO:0015031">
    <property type="term" value="P:protein transport"/>
    <property type="evidence" value="ECO:0007669"/>
    <property type="project" value="UniProtKB-KW"/>
</dbReference>
<dbReference type="EMBL" id="CAIX01000101">
    <property type="protein sequence ID" value="CCI45565.1"/>
    <property type="molecule type" value="Genomic_DNA"/>
</dbReference>
<evidence type="ECO:0000256" key="9">
    <source>
        <dbReference type="RuleBase" id="RU368073"/>
    </source>
</evidence>
<comment type="similarity">
    <text evidence="1 9">Belongs to the YIF1 family.</text>
</comment>
<dbReference type="GO" id="GO:0005789">
    <property type="term" value="C:endoplasmic reticulum membrane"/>
    <property type="evidence" value="ECO:0007669"/>
    <property type="project" value="UniProtKB-SubCell"/>
</dbReference>
<organism evidence="10 11">
    <name type="scientific">Albugo candida</name>
    <dbReference type="NCBI Taxonomy" id="65357"/>
    <lineage>
        <taxon>Eukaryota</taxon>
        <taxon>Sar</taxon>
        <taxon>Stramenopiles</taxon>
        <taxon>Oomycota</taxon>
        <taxon>Peronosporomycetes</taxon>
        <taxon>Albuginales</taxon>
        <taxon>Albuginaceae</taxon>
        <taxon>Albugo</taxon>
    </lineage>
</organism>